<feature type="coiled-coil region" evidence="1">
    <location>
        <begin position="296"/>
        <end position="401"/>
    </location>
</feature>
<protein>
    <submittedName>
        <fullName evidence="3">Uncharacterized protein</fullName>
    </submittedName>
</protein>
<dbReference type="Proteomes" id="UP001497472">
    <property type="component" value="Unassembled WGS sequence"/>
</dbReference>
<evidence type="ECO:0000256" key="2">
    <source>
        <dbReference type="SAM" id="MobiDB-lite"/>
    </source>
</evidence>
<organism evidence="3 4">
    <name type="scientific">Leptosia nina</name>
    <dbReference type="NCBI Taxonomy" id="320188"/>
    <lineage>
        <taxon>Eukaryota</taxon>
        <taxon>Metazoa</taxon>
        <taxon>Ecdysozoa</taxon>
        <taxon>Arthropoda</taxon>
        <taxon>Hexapoda</taxon>
        <taxon>Insecta</taxon>
        <taxon>Pterygota</taxon>
        <taxon>Neoptera</taxon>
        <taxon>Endopterygota</taxon>
        <taxon>Lepidoptera</taxon>
        <taxon>Glossata</taxon>
        <taxon>Ditrysia</taxon>
        <taxon>Papilionoidea</taxon>
        <taxon>Pieridae</taxon>
        <taxon>Pierinae</taxon>
        <taxon>Leptosia</taxon>
    </lineage>
</organism>
<gene>
    <name evidence="3" type="ORF">LNINA_LOCUS14077</name>
</gene>
<dbReference type="EMBL" id="CAVLEF010000280">
    <property type="protein sequence ID" value="CAK1555244.1"/>
    <property type="molecule type" value="Genomic_DNA"/>
</dbReference>
<evidence type="ECO:0000256" key="1">
    <source>
        <dbReference type="SAM" id="Coils"/>
    </source>
</evidence>
<keyword evidence="1" id="KW-0175">Coiled coil</keyword>
<reference evidence="3 4" key="1">
    <citation type="submission" date="2023-11" db="EMBL/GenBank/DDBJ databases">
        <authorList>
            <person name="Okamura Y."/>
        </authorList>
    </citation>
    <scope>NUCLEOTIDE SEQUENCE [LARGE SCALE GENOMIC DNA]</scope>
</reference>
<feature type="region of interest" description="Disordered" evidence="2">
    <location>
        <begin position="93"/>
        <end position="132"/>
    </location>
</feature>
<keyword evidence="4" id="KW-1185">Reference proteome</keyword>
<evidence type="ECO:0000313" key="3">
    <source>
        <dbReference type="EMBL" id="CAK1555244.1"/>
    </source>
</evidence>
<feature type="region of interest" description="Disordered" evidence="2">
    <location>
        <begin position="550"/>
        <end position="572"/>
    </location>
</feature>
<feature type="coiled-coil region" evidence="1">
    <location>
        <begin position="208"/>
        <end position="235"/>
    </location>
</feature>
<proteinExistence type="predicted"/>
<evidence type="ECO:0000313" key="4">
    <source>
        <dbReference type="Proteomes" id="UP001497472"/>
    </source>
</evidence>
<name>A0AAV1K3U4_9NEOP</name>
<accession>A0AAV1K3U4</accession>
<comment type="caution">
    <text evidence="3">The sequence shown here is derived from an EMBL/GenBank/DDBJ whole genome shotgun (WGS) entry which is preliminary data.</text>
</comment>
<feature type="compositionally biased region" description="Basic and acidic residues" evidence="2">
    <location>
        <begin position="550"/>
        <end position="564"/>
    </location>
</feature>
<feature type="compositionally biased region" description="Polar residues" evidence="2">
    <location>
        <begin position="108"/>
        <end position="132"/>
    </location>
</feature>
<sequence>MPEIPECLARRYRALDELIGELTSNKSGSNIDCCSDDPGVKLMCNFWNILKENPDCDLTQAVEERMGMTSKSTGYFKPKRVTCYMAGCCRRDGDKDSPKPKNTGCCKSGQSADSKPQSCQRPNSPSSGSDNMPLSKVLCNIKEAASFDKKCQAKVSELLATQKELQEQIGNLEQREKEGIQLLKQADCMWTCMEASYKKKVAESLERQKTLLKQMKEVENSVQKWRKNKKDLEFQMDNIGKCQQEIKEKTTEKNSDLKCITLEIADFSKRIENNKSDIEGTNKSFSSKKNASCAKLAYIANEVTRLEKQLNEEKKRKFDKEQEGSKYIKDARDDLQKLCKVLLQKKLENEDMAAEKEALQLEIEMLLQTCDQCKDKCRNKQQNIEDEIQAINKEIANFKVRCIRCHECTDTVDMRKFCTDCPRCAHERNCLLEGDHCSPDHTMDCVCMTVKQKFLDNVFENMYTILERQTKTCQGKAVADAVLTCLKKSRNGKLNEATKKILQEFILNTVKKNLNLTIVGGAVKTRCEMDQETYKQLMLCLKQIKVTKPDKVDKGTPTKKDPCRRWPSSSECNCPNGPRDCICTTRAPPPPKDPAPCPEDPEDKEEPGEVVMCPHKDSTPCGPDCGMHASRVAADVAAWKPNPCQEPSCQLRNMRAAQCVLGPEALCSNTLSRGFKSSVPIIPSVQSVRKQKSCQCSHTSTKPCGCHKDTKQLKRERVSICDKGMCTIVQFPFSDKKIAFSDSDLLYNIDHIVPVKKPGRISESISSLSFKDHSISDNKKEKPFVKYKQQNSTFENKGAQHKIINKFKNNGTSSDSDDENLTNNILKIVVNDGGKEIICAAPKLSESPSGNITMALEENILKFIDTKTKENADLYMNLKEDSSGFYSINIGCKEGDKNAKKILVKQTSSGNLLLDLKKTIPKKLHSHRCKKHSKAKSSKKIKEESTTKRHRDVVDSCIGTFEISGTSHEHPSISKSELCQATILGLKRAIKEPLILRRTDSGNYDIVLDKEYENWYKDIAKCHECEEDVTCVKFLKTDSDKYVINFDPIPDSKSKKAYLSKTEDGNLKLLIDDKEESHTNLLRQKSSFISSKIFENVLNRQQDSEPKVDEKEQKKYIFQKSCSESNIYNNVRNNLSLDINTATSPKLTRTDSGQYTVVLDKVSRNSFVNNLRKYLCGSTKGYIPIKKNENGDISIALNNDIKSNAQYASFIIKPTGSIYVTLKENMKDDRADISTDFSSHSDVKWDQYIDEVKNPSVKGVSTTCNALKDGSCDINKCVCKHLCFKSKRWVVDDSTSGAGCGVVWKRDNTDKAGYRSAPFNNVCNGGNTINTHIVIKPRNDDISPKNSYNEEFNCYNVCPYHVTRYNKLSNELIEISGLCQTGKAGERQSICEGIAEEQRNIFNRIQRQDRGKERSVRERVEERRNWDSIEHMPHQLPSFLKDFSCAI</sequence>